<comment type="subcellular location">
    <subcellularLocation>
        <location evidence="1 6">Mitochondrion</location>
    </subcellularLocation>
</comment>
<keyword evidence="5 6" id="KW-0496">Mitochondrion</keyword>
<feature type="compositionally biased region" description="Basic and acidic residues" evidence="7">
    <location>
        <begin position="339"/>
        <end position="350"/>
    </location>
</feature>
<dbReference type="GO" id="GO:0007007">
    <property type="term" value="P:inner mitochondrial membrane organization"/>
    <property type="evidence" value="ECO:0007669"/>
    <property type="project" value="TreeGrafter"/>
</dbReference>
<gene>
    <name evidence="8" type="ORF">N7541_007051</name>
</gene>
<dbReference type="InterPro" id="IPR036983">
    <property type="entry name" value="AIM24_sf"/>
</dbReference>
<dbReference type="SUPFAM" id="SSF51219">
    <property type="entry name" value="TRAP-like"/>
    <property type="match status" value="1"/>
</dbReference>
<evidence type="ECO:0000256" key="4">
    <source>
        <dbReference type="ARBA" id="ARBA00022946"/>
    </source>
</evidence>
<comment type="similarity">
    <text evidence="2 6">Belongs to the AIM24 family.</text>
</comment>
<dbReference type="Pfam" id="PF01987">
    <property type="entry name" value="AIM24"/>
    <property type="match status" value="1"/>
</dbReference>
<feature type="region of interest" description="Disordered" evidence="7">
    <location>
        <begin position="28"/>
        <end position="47"/>
    </location>
</feature>
<dbReference type="GO" id="GO:0005743">
    <property type="term" value="C:mitochondrial inner membrane"/>
    <property type="evidence" value="ECO:0007669"/>
    <property type="project" value="TreeGrafter"/>
</dbReference>
<feature type="region of interest" description="Disordered" evidence="7">
    <location>
        <begin position="327"/>
        <end position="350"/>
    </location>
</feature>
<sequence>MRLQTRTLSWTRVVPRAHRQTRCIQIRAAPSGSSANGDSLPLASTPSSVESRDARFDVVGAPYSLLSVSLSASQNLYTRRGTLVGLSGKADNVISTLSVLEPFRRAVVGVPFLYQKVSSATPVTALVSVRSPNTSFAVVNVNGSVDWMVAQRRALLAWTGRSLSIKPTINANLSLSHWGSSEVTGRGLIALVGNGQLYSVELKEGEQYIAHPSFQIPGLKPLPRLLQNAKFIRDVSESKAYKSTMQFFHKLRTWSRMTIWGDRLFMQFDGPTTILVQSRGPRINDVLSAQEVNEIANVPRGLTSAPFEAEKPTRDMAELTRSVEQLEQDIHGTSQSVEQLRKDGKEAGRE</sequence>
<evidence type="ECO:0000256" key="6">
    <source>
        <dbReference type="RuleBase" id="RU363045"/>
    </source>
</evidence>
<comment type="caution">
    <text evidence="8">The sequence shown here is derived from an EMBL/GenBank/DDBJ whole genome shotgun (WGS) entry which is preliminary data.</text>
</comment>
<protein>
    <recommendedName>
        <fullName evidence="3 6">Altered inheritance of mitochondria protein 24, mitochondrial</fullName>
    </recommendedName>
</protein>
<evidence type="ECO:0000313" key="9">
    <source>
        <dbReference type="Proteomes" id="UP001148299"/>
    </source>
</evidence>
<evidence type="ECO:0000313" key="8">
    <source>
        <dbReference type="EMBL" id="KAJ5349324.1"/>
    </source>
</evidence>
<keyword evidence="9" id="KW-1185">Reference proteome</keyword>
<dbReference type="Gene3D" id="3.60.160.10">
    <property type="entry name" value="Mitochondrial biogenesis AIM24"/>
    <property type="match status" value="1"/>
</dbReference>
<accession>A0A9W9QZD5</accession>
<organism evidence="8 9">
    <name type="scientific">Penicillium brevicompactum</name>
    <dbReference type="NCBI Taxonomy" id="5074"/>
    <lineage>
        <taxon>Eukaryota</taxon>
        <taxon>Fungi</taxon>
        <taxon>Dikarya</taxon>
        <taxon>Ascomycota</taxon>
        <taxon>Pezizomycotina</taxon>
        <taxon>Eurotiomycetes</taxon>
        <taxon>Eurotiomycetidae</taxon>
        <taxon>Eurotiales</taxon>
        <taxon>Aspergillaceae</taxon>
        <taxon>Penicillium</taxon>
    </lineage>
</organism>
<evidence type="ECO:0000256" key="2">
    <source>
        <dbReference type="ARBA" id="ARBA00009322"/>
    </source>
</evidence>
<name>A0A9W9QZD5_PENBR</name>
<keyword evidence="4" id="KW-0809">Transit peptide</keyword>
<reference evidence="8" key="1">
    <citation type="submission" date="2022-12" db="EMBL/GenBank/DDBJ databases">
        <authorList>
            <person name="Petersen C."/>
        </authorList>
    </citation>
    <scope>NUCLEOTIDE SEQUENCE</scope>
    <source>
        <strain evidence="8">IBT 35675</strain>
    </source>
</reference>
<reference evidence="8" key="2">
    <citation type="journal article" date="2023" name="IMA Fungus">
        <title>Comparative genomic study of the Penicillium genus elucidates a diverse pangenome and 15 lateral gene transfer events.</title>
        <authorList>
            <person name="Petersen C."/>
            <person name="Sorensen T."/>
            <person name="Nielsen M.R."/>
            <person name="Sondergaard T.E."/>
            <person name="Sorensen J.L."/>
            <person name="Fitzpatrick D.A."/>
            <person name="Frisvad J.C."/>
            <person name="Nielsen K.L."/>
        </authorList>
    </citation>
    <scope>NUCLEOTIDE SEQUENCE</scope>
    <source>
        <strain evidence="8">IBT 35675</strain>
    </source>
</reference>
<dbReference type="EMBL" id="JAPZBR010000006">
    <property type="protein sequence ID" value="KAJ5349324.1"/>
    <property type="molecule type" value="Genomic_DNA"/>
</dbReference>
<dbReference type="PANTHER" id="PTHR36959">
    <property type="entry name" value="ALTERED INHERITANCE OF MITOCHONDRIA PROTEIN 24, MITOCHONDRIAL"/>
    <property type="match status" value="1"/>
</dbReference>
<evidence type="ECO:0000256" key="1">
    <source>
        <dbReference type="ARBA" id="ARBA00004173"/>
    </source>
</evidence>
<evidence type="ECO:0000256" key="3">
    <source>
        <dbReference type="ARBA" id="ARBA00013287"/>
    </source>
</evidence>
<evidence type="ECO:0000256" key="5">
    <source>
        <dbReference type="ARBA" id="ARBA00023128"/>
    </source>
</evidence>
<feature type="compositionally biased region" description="Polar residues" evidence="7">
    <location>
        <begin position="31"/>
        <end position="47"/>
    </location>
</feature>
<dbReference type="InterPro" id="IPR016031">
    <property type="entry name" value="Trp_RNA-bd_attenuator-like_dom"/>
</dbReference>
<dbReference type="InterPro" id="IPR002838">
    <property type="entry name" value="AIM24"/>
</dbReference>
<dbReference type="Proteomes" id="UP001148299">
    <property type="component" value="Unassembled WGS sequence"/>
</dbReference>
<proteinExistence type="inferred from homology"/>
<dbReference type="AlphaFoldDB" id="A0A9W9QZD5"/>
<evidence type="ECO:0000256" key="7">
    <source>
        <dbReference type="SAM" id="MobiDB-lite"/>
    </source>
</evidence>
<dbReference type="PANTHER" id="PTHR36959:SF2">
    <property type="entry name" value="ALTERED INHERITANCE OF MITOCHONDRIA PROTEIN 24, MITOCHONDRIAL"/>
    <property type="match status" value="1"/>
</dbReference>